<dbReference type="Proteomes" id="UP000238007">
    <property type="component" value="Unassembled WGS sequence"/>
</dbReference>
<gene>
    <name evidence="2" type="ORF">CLV80_11613</name>
</gene>
<name>A0A2T0VU56_9RHOB</name>
<accession>A0A2T0VU56</accession>
<evidence type="ECO:0000313" key="3">
    <source>
        <dbReference type="Proteomes" id="UP000238007"/>
    </source>
</evidence>
<feature type="compositionally biased region" description="Gly residues" evidence="1">
    <location>
        <begin position="310"/>
        <end position="330"/>
    </location>
</feature>
<sequence length="424" mass="42055">MRFLDLEAVARFEEINSRVGLSLRDSTVSDEFEIAQGQTKTLTSDDTSDVVLPQTTLESVAHFADIAALAYRGKDHTPKSSYVVPDTAQIDALAAAADQGLHALSSDQRMLLHSALCDVVADGAGRGGALLEIADRVLFPTATSLFVTPRVVIRDGALLRFTGTMPVLVNIGQLVIEGVGCFASHTQMMFFAQSTVIQAQDDRALTLTSSGLHVNPSINFVPPDLPVALTGDPGTNGTQPAKAANGKSHQSTTGTCPYVCDKAPGDGVKGNPGGTGVVGATGGAGTSINPPFPLNLGAVTGVVTVNYGGGNGQTGGTGGPGGPGGPGGQPGDAPTGCTAKTQGPVGQGGRGGPGGPGGPGGSAPPGPYTYSGQGSVEIAYNDDNGGAGGAGGGPGIGTPAYADGGRGTKGAPGTATKSGRLHFP</sequence>
<feature type="compositionally biased region" description="Gly residues" evidence="1">
    <location>
        <begin position="385"/>
        <end position="396"/>
    </location>
</feature>
<organism evidence="2 3">
    <name type="scientific">Yoonia maritima</name>
    <dbReference type="NCBI Taxonomy" id="1435347"/>
    <lineage>
        <taxon>Bacteria</taxon>
        <taxon>Pseudomonadati</taxon>
        <taxon>Pseudomonadota</taxon>
        <taxon>Alphaproteobacteria</taxon>
        <taxon>Rhodobacterales</taxon>
        <taxon>Paracoccaceae</taxon>
        <taxon>Yoonia</taxon>
    </lineage>
</organism>
<feature type="region of interest" description="Disordered" evidence="1">
    <location>
        <begin position="230"/>
        <end position="253"/>
    </location>
</feature>
<dbReference type="EMBL" id="PVTP01000016">
    <property type="protein sequence ID" value="PRY74631.1"/>
    <property type="molecule type" value="Genomic_DNA"/>
</dbReference>
<comment type="caution">
    <text evidence="2">The sequence shown here is derived from an EMBL/GenBank/DDBJ whole genome shotgun (WGS) entry which is preliminary data.</text>
</comment>
<keyword evidence="3" id="KW-1185">Reference proteome</keyword>
<dbReference type="AlphaFoldDB" id="A0A2T0VU56"/>
<evidence type="ECO:0000313" key="2">
    <source>
        <dbReference type="EMBL" id="PRY74631.1"/>
    </source>
</evidence>
<feature type="region of interest" description="Disordered" evidence="1">
    <location>
        <begin position="310"/>
        <end position="424"/>
    </location>
</feature>
<evidence type="ECO:0000256" key="1">
    <source>
        <dbReference type="SAM" id="MobiDB-lite"/>
    </source>
</evidence>
<reference evidence="2 3" key="1">
    <citation type="submission" date="2018-03" db="EMBL/GenBank/DDBJ databases">
        <title>Genomic Encyclopedia of Archaeal and Bacterial Type Strains, Phase II (KMG-II): from individual species to whole genera.</title>
        <authorList>
            <person name="Goeker M."/>
        </authorList>
    </citation>
    <scope>NUCLEOTIDE SEQUENCE [LARGE SCALE GENOMIC DNA]</scope>
    <source>
        <strain evidence="2 3">DSM 101533</strain>
    </source>
</reference>
<proteinExistence type="predicted"/>
<feature type="compositionally biased region" description="Gly residues" evidence="1">
    <location>
        <begin position="345"/>
        <end position="361"/>
    </location>
</feature>
<protein>
    <submittedName>
        <fullName evidence="2">Uncharacterized protein</fullName>
    </submittedName>
</protein>